<reference evidence="1" key="1">
    <citation type="journal article" date="2008" name="BMC Genomics">
        <title>Analysis of 4,664 high-quality sequence-finished poplar full-length cDNA clones and their utility for the discovery of genes responding to insect feeding.</title>
        <authorList>
            <person name="Ralph S.G."/>
            <person name="Chun H.J."/>
            <person name="Cooper D."/>
            <person name="Kirkpatrick R."/>
            <person name="Kolosova N."/>
            <person name="Gunter L."/>
            <person name="Tuskan G.A."/>
            <person name="Douglas C.J."/>
            <person name="Holt R.A."/>
            <person name="Jones S.J."/>
            <person name="Marra M.A."/>
            <person name="Bohlmann J."/>
        </authorList>
    </citation>
    <scope>NUCLEOTIDE SEQUENCE</scope>
    <source>
        <tissue evidence="1">Phloem and cambium</tissue>
    </source>
</reference>
<proteinExistence type="evidence at transcript level"/>
<protein>
    <submittedName>
        <fullName evidence="1">Uncharacterized protein</fullName>
    </submittedName>
</protein>
<dbReference type="PANTHER" id="PTHR48189:SF3">
    <property type="entry name" value="SECRETED PROTEIN"/>
    <property type="match status" value="1"/>
</dbReference>
<name>A9PD01_POPTR</name>
<organism evidence="1">
    <name type="scientific">Populus trichocarpa</name>
    <name type="common">Western balsam poplar</name>
    <name type="synonym">Populus balsamifera subsp. trichocarpa</name>
    <dbReference type="NCBI Taxonomy" id="3694"/>
    <lineage>
        <taxon>Eukaryota</taxon>
        <taxon>Viridiplantae</taxon>
        <taxon>Streptophyta</taxon>
        <taxon>Embryophyta</taxon>
        <taxon>Tracheophyta</taxon>
        <taxon>Spermatophyta</taxon>
        <taxon>Magnoliopsida</taxon>
        <taxon>eudicotyledons</taxon>
        <taxon>Gunneridae</taxon>
        <taxon>Pentapetalae</taxon>
        <taxon>rosids</taxon>
        <taxon>fabids</taxon>
        <taxon>Malpighiales</taxon>
        <taxon>Salicaceae</taxon>
        <taxon>Saliceae</taxon>
        <taxon>Populus</taxon>
    </lineage>
</organism>
<dbReference type="AlphaFoldDB" id="A9PD01"/>
<accession>A9PD01</accession>
<dbReference type="EMBL" id="EF146160">
    <property type="protein sequence ID" value="ABK94254.1"/>
    <property type="molecule type" value="mRNA"/>
</dbReference>
<evidence type="ECO:0000313" key="1">
    <source>
        <dbReference type="EMBL" id="ABK94254.1"/>
    </source>
</evidence>
<sequence>MITVAIMAELLEVYAVALARITERLMPPRRSINGFRGLRNSRLPSSSSAATHDQDPCSFIVYF</sequence>
<dbReference type="PANTHER" id="PTHR48189">
    <property type="entry name" value="BNAA10G07240D PROTEIN"/>
    <property type="match status" value="1"/>
</dbReference>